<evidence type="ECO:0000256" key="2">
    <source>
        <dbReference type="SAM" id="Phobius"/>
    </source>
</evidence>
<gene>
    <name evidence="3" type="ORF">OCTVUL_1B005044</name>
</gene>
<evidence type="ECO:0000256" key="1">
    <source>
        <dbReference type="SAM" id="MobiDB-lite"/>
    </source>
</evidence>
<reference evidence="3" key="1">
    <citation type="submission" date="2023-08" db="EMBL/GenBank/DDBJ databases">
        <authorList>
            <person name="Alioto T."/>
            <person name="Alioto T."/>
            <person name="Gomez Garrido J."/>
        </authorList>
    </citation>
    <scope>NUCLEOTIDE SEQUENCE</scope>
</reference>
<organism evidence="3 4">
    <name type="scientific">Octopus vulgaris</name>
    <name type="common">Common octopus</name>
    <dbReference type="NCBI Taxonomy" id="6645"/>
    <lineage>
        <taxon>Eukaryota</taxon>
        <taxon>Metazoa</taxon>
        <taxon>Spiralia</taxon>
        <taxon>Lophotrochozoa</taxon>
        <taxon>Mollusca</taxon>
        <taxon>Cephalopoda</taxon>
        <taxon>Coleoidea</taxon>
        <taxon>Octopodiformes</taxon>
        <taxon>Octopoda</taxon>
        <taxon>Incirrata</taxon>
        <taxon>Octopodidae</taxon>
        <taxon>Octopus</taxon>
    </lineage>
</organism>
<protein>
    <submittedName>
        <fullName evidence="3">Uncharacterized protein</fullName>
    </submittedName>
</protein>
<accession>A0AA36C0H0</accession>
<keyword evidence="2" id="KW-0812">Transmembrane</keyword>
<keyword evidence="2" id="KW-0472">Membrane</keyword>
<sequence>MIEQKVPNFGIKTYQSLRHGRRSQLPPINKKAGQAAKTLRESSLLVRGAQLFNSIPKLSSFFETSHCIKPQLQDHGYLGLIKGGPPFLYNIFLQSGIAVHSGNVNNVRMKDHLSLELPNANIQGENIQLKINNKKTEDDGSRPYSTLEIGRIILITLFLALILFGFLFFGYKYFSIRMLQFVPSEERADGIGAGEMVDASREEPLSLVPADGAIISIEEHVLTETSADGSMCAEDTGDASTPQDPTDVSVVEVSVSMGEHALTETSADGSMCAEDTGDASTPQDPTDVSVVEVSVSMGEHALPSEERADGIGAGEMVDASREEPLSLVTADGAIISIEEHVLVSANFNEF</sequence>
<dbReference type="AlphaFoldDB" id="A0AA36C0H0"/>
<keyword evidence="4" id="KW-1185">Reference proteome</keyword>
<feature type="transmembrane region" description="Helical" evidence="2">
    <location>
        <begin position="152"/>
        <end position="171"/>
    </location>
</feature>
<feature type="region of interest" description="Disordered" evidence="1">
    <location>
        <begin position="266"/>
        <end position="285"/>
    </location>
</feature>
<dbReference type="EMBL" id="OX597842">
    <property type="protein sequence ID" value="CAI9743488.1"/>
    <property type="molecule type" value="Genomic_DNA"/>
</dbReference>
<evidence type="ECO:0000313" key="4">
    <source>
        <dbReference type="Proteomes" id="UP001162480"/>
    </source>
</evidence>
<keyword evidence="2" id="KW-1133">Transmembrane helix</keyword>
<evidence type="ECO:0000313" key="3">
    <source>
        <dbReference type="EMBL" id="CAI9743488.1"/>
    </source>
</evidence>
<dbReference type="Proteomes" id="UP001162480">
    <property type="component" value="Chromosome 29"/>
</dbReference>
<proteinExistence type="predicted"/>
<name>A0AA36C0H0_OCTVU</name>